<evidence type="ECO:0000256" key="1">
    <source>
        <dbReference type="ARBA" id="ARBA00010333"/>
    </source>
</evidence>
<comment type="similarity">
    <text evidence="1">Belongs to the bacterial solute-binding protein 3 family.</text>
</comment>
<evidence type="ECO:0000313" key="6">
    <source>
        <dbReference type="Proteomes" id="UP000030853"/>
    </source>
</evidence>
<dbReference type="PANTHER" id="PTHR35936">
    <property type="entry name" value="MEMBRANE-BOUND LYTIC MUREIN TRANSGLYCOSYLASE F"/>
    <property type="match status" value="1"/>
</dbReference>
<protein>
    <submittedName>
        <fullName evidence="5">ABC transporter substrate-binding protein</fullName>
    </submittedName>
</protein>
<keyword evidence="2 3" id="KW-0732">Signal</keyword>
<dbReference type="InterPro" id="IPR001638">
    <property type="entry name" value="Solute-binding_3/MltF_N"/>
</dbReference>
<proteinExistence type="inferred from homology"/>
<evidence type="ECO:0000313" key="5">
    <source>
        <dbReference type="EMBL" id="KHJ69478.1"/>
    </source>
</evidence>
<sequence>MKFARIAVLISGITGTLLAGLSSAHAASTDPIKPAASDFAAMAQCKALQTKYPSLKGKDLVVGLGGYTKGFEAPSEKDPSIIEGLDPSLFERISSCLGAKHSYQSGSFNVLLTSISNGRADIGPMLYVTDERLKQIAFVASMQVQDGSILAKGNPKKINTVDDLCGKTVAAAAGSYEANKLVPEQSAKCSAAGKPEVSMLMVQNTDNSIQAVKSGRADVYLTEAGSAIAIAKADKTLESGFTVDLPIMVGFPIAKDNATLRSAVLDAMKVIQESGAQKKLLDYWGQGSAAERPVVARG</sequence>
<dbReference type="Gene3D" id="3.40.190.10">
    <property type="entry name" value="Periplasmic binding protein-like II"/>
    <property type="match status" value="2"/>
</dbReference>
<dbReference type="SUPFAM" id="SSF53850">
    <property type="entry name" value="Periplasmic binding protein-like II"/>
    <property type="match status" value="1"/>
</dbReference>
<feature type="signal peptide" evidence="3">
    <location>
        <begin position="1"/>
        <end position="26"/>
    </location>
</feature>
<evidence type="ECO:0000256" key="3">
    <source>
        <dbReference type="SAM" id="SignalP"/>
    </source>
</evidence>
<dbReference type="SMART" id="SM00062">
    <property type="entry name" value="PBPb"/>
    <property type="match status" value="1"/>
</dbReference>
<comment type="caution">
    <text evidence="5">The sequence shown here is derived from an EMBL/GenBank/DDBJ whole genome shotgun (WGS) entry which is preliminary data.</text>
</comment>
<feature type="domain" description="Solute-binding protein family 3/N-terminal" evidence="4">
    <location>
        <begin position="59"/>
        <end position="288"/>
    </location>
</feature>
<evidence type="ECO:0000256" key="2">
    <source>
        <dbReference type="ARBA" id="ARBA00022729"/>
    </source>
</evidence>
<dbReference type="PANTHER" id="PTHR35936:SF17">
    <property type="entry name" value="ARGININE-BINDING EXTRACELLULAR PROTEIN ARTP"/>
    <property type="match status" value="1"/>
</dbReference>
<reference evidence="5 6" key="1">
    <citation type="submission" date="2014-11" db="EMBL/GenBank/DDBJ databases">
        <title>Genome sequencing of Pantoea rodasii ND03.</title>
        <authorList>
            <person name="Muhamad Yunos N.Y."/>
            <person name="Chan K.-G."/>
        </authorList>
    </citation>
    <scope>NUCLEOTIDE SEQUENCE [LARGE SCALE GENOMIC DNA]</scope>
    <source>
        <strain evidence="5 6">ND03</strain>
    </source>
</reference>
<dbReference type="RefSeq" id="WP_039328467.1">
    <property type="nucleotide sequence ID" value="NZ_JTJJ01000015.1"/>
</dbReference>
<dbReference type="EMBL" id="JTJJ01000015">
    <property type="protein sequence ID" value="KHJ69478.1"/>
    <property type="molecule type" value="Genomic_DNA"/>
</dbReference>
<dbReference type="AlphaFoldDB" id="A0A0B1R8V3"/>
<feature type="chain" id="PRO_5002060083" evidence="3">
    <location>
        <begin position="27"/>
        <end position="298"/>
    </location>
</feature>
<name>A0A0B1R8V3_9GAMM</name>
<organism evidence="5 6">
    <name type="scientific">Pantoea rodasii</name>
    <dbReference type="NCBI Taxonomy" id="1076549"/>
    <lineage>
        <taxon>Bacteria</taxon>
        <taxon>Pseudomonadati</taxon>
        <taxon>Pseudomonadota</taxon>
        <taxon>Gammaproteobacteria</taxon>
        <taxon>Enterobacterales</taxon>
        <taxon>Erwiniaceae</taxon>
        <taxon>Pantoea</taxon>
    </lineage>
</organism>
<dbReference type="Proteomes" id="UP000030853">
    <property type="component" value="Unassembled WGS sequence"/>
</dbReference>
<gene>
    <name evidence="5" type="ORF">QU24_03430</name>
</gene>
<dbReference type="Pfam" id="PF00497">
    <property type="entry name" value="SBP_bac_3"/>
    <property type="match status" value="1"/>
</dbReference>
<accession>A0A0B1R8V3</accession>
<evidence type="ECO:0000259" key="4">
    <source>
        <dbReference type="SMART" id="SM00062"/>
    </source>
</evidence>